<sequence length="311" mass="34947">MQNKGELLTNNRFKQMKNKILITGATGDLGSKVINLLKEKTEVENLAVLVRDEKHELAKQYKNDGIDIKIGDYANLESLEKAFKGIDILYFVSGGDDNERSKLHENVVDMAQKAGIKHILYTSGVRKDESVSSPLATLMDSHIQTENFIKASGITYTIFRHNLYAEVIEMMIGDKSQLLKVKTIYLPTANGLTSFVPKKDLAEAEVNILLNPSAYANKILEFNGSEQITFSEIAKKISEIMKEPIEYISPEITEFETEMNKFGLPNHIIKILSTFSLAIANGEFDQQSNDLEILLGRKTISLSEYLKATYK</sequence>
<evidence type="ECO:0000313" key="2">
    <source>
        <dbReference type="EMBL" id="SHH65190.1"/>
    </source>
</evidence>
<dbReference type="CDD" id="cd05269">
    <property type="entry name" value="TMR_SDR_a"/>
    <property type="match status" value="1"/>
</dbReference>
<dbReference type="EMBL" id="FQWH01000014">
    <property type="protein sequence ID" value="SHH65190.1"/>
    <property type="molecule type" value="Genomic_DNA"/>
</dbReference>
<dbReference type="Pfam" id="PF05368">
    <property type="entry name" value="NmrA"/>
    <property type="match status" value="1"/>
</dbReference>
<name>A0A1M5UQJ2_FLAJO</name>
<gene>
    <name evidence="2" type="ORF">SAMN05444388_11496</name>
</gene>
<organism evidence="2 3">
    <name type="scientific">Flavobacterium johnsoniae</name>
    <name type="common">Cytophaga johnsonae</name>
    <dbReference type="NCBI Taxonomy" id="986"/>
    <lineage>
        <taxon>Bacteria</taxon>
        <taxon>Pseudomonadati</taxon>
        <taxon>Bacteroidota</taxon>
        <taxon>Flavobacteriia</taxon>
        <taxon>Flavobacteriales</taxon>
        <taxon>Flavobacteriaceae</taxon>
        <taxon>Flavobacterium</taxon>
    </lineage>
</organism>
<evidence type="ECO:0000313" key="3">
    <source>
        <dbReference type="Proteomes" id="UP000184112"/>
    </source>
</evidence>
<dbReference type="PANTHER" id="PTHR47129">
    <property type="entry name" value="QUINONE OXIDOREDUCTASE 2"/>
    <property type="match status" value="1"/>
</dbReference>
<dbReference type="AlphaFoldDB" id="A0A1M5UQJ2"/>
<protein>
    <submittedName>
        <fullName evidence="2">NAD(P)H dehydrogenase (Quinone)</fullName>
    </submittedName>
</protein>
<dbReference type="InterPro" id="IPR036291">
    <property type="entry name" value="NAD(P)-bd_dom_sf"/>
</dbReference>
<feature type="domain" description="NmrA-like" evidence="1">
    <location>
        <begin position="16"/>
        <end position="285"/>
    </location>
</feature>
<proteinExistence type="predicted"/>
<dbReference type="PANTHER" id="PTHR47129:SF1">
    <property type="entry name" value="NMRA-LIKE DOMAIN-CONTAINING PROTEIN"/>
    <property type="match status" value="1"/>
</dbReference>
<reference evidence="2 3" key="1">
    <citation type="submission" date="2016-11" db="EMBL/GenBank/DDBJ databases">
        <authorList>
            <person name="Jaros S."/>
            <person name="Januszkiewicz K."/>
            <person name="Wedrychowicz H."/>
        </authorList>
    </citation>
    <scope>NUCLEOTIDE SEQUENCE [LARGE SCALE GENOMIC DNA]</scope>
    <source>
        <strain evidence="2 3">DSM 6792</strain>
    </source>
</reference>
<dbReference type="Gene3D" id="3.90.25.10">
    <property type="entry name" value="UDP-galactose 4-epimerase, domain 1"/>
    <property type="match status" value="1"/>
</dbReference>
<dbReference type="Gene3D" id="3.40.50.720">
    <property type="entry name" value="NAD(P)-binding Rossmann-like Domain"/>
    <property type="match status" value="1"/>
</dbReference>
<dbReference type="SUPFAM" id="SSF51735">
    <property type="entry name" value="NAD(P)-binding Rossmann-fold domains"/>
    <property type="match status" value="1"/>
</dbReference>
<evidence type="ECO:0000259" key="1">
    <source>
        <dbReference type="Pfam" id="PF05368"/>
    </source>
</evidence>
<dbReference type="Proteomes" id="UP000184112">
    <property type="component" value="Unassembled WGS sequence"/>
</dbReference>
<accession>A0A1M5UQJ2</accession>
<dbReference type="InterPro" id="IPR052718">
    <property type="entry name" value="NmrA-type_oxidoreductase"/>
</dbReference>
<dbReference type="InterPro" id="IPR008030">
    <property type="entry name" value="NmrA-like"/>
</dbReference>